<keyword evidence="1" id="KW-0812">Transmembrane</keyword>
<feature type="transmembrane region" description="Helical" evidence="1">
    <location>
        <begin position="21"/>
        <end position="44"/>
    </location>
</feature>
<proteinExistence type="predicted"/>
<evidence type="ECO:0000256" key="1">
    <source>
        <dbReference type="SAM" id="Phobius"/>
    </source>
</evidence>
<keyword evidence="1" id="KW-1133">Transmembrane helix</keyword>
<accession>A0A081BYP6</accession>
<dbReference type="STRING" id="1499967.U27_04418"/>
<dbReference type="HOGENOM" id="CLU_3040738_0_0_0"/>
<keyword evidence="3" id="KW-1185">Reference proteome</keyword>
<gene>
    <name evidence="2" type="ORF">U27_04418</name>
</gene>
<dbReference type="EMBL" id="DF820466">
    <property type="protein sequence ID" value="GAK57451.1"/>
    <property type="molecule type" value="Genomic_DNA"/>
</dbReference>
<reference evidence="2" key="1">
    <citation type="journal article" date="2015" name="PeerJ">
        <title>First genomic representation of candidate bacterial phylum KSB3 points to enhanced environmental sensing as a trigger of wastewater bulking.</title>
        <authorList>
            <person name="Sekiguchi Y."/>
            <person name="Ohashi A."/>
            <person name="Parks D.H."/>
            <person name="Yamauchi T."/>
            <person name="Tyson G.W."/>
            <person name="Hugenholtz P."/>
        </authorList>
    </citation>
    <scope>NUCLEOTIDE SEQUENCE [LARGE SCALE GENOMIC DNA]</scope>
</reference>
<sequence>MRRTPLRLRFCAMVSRLHKTKVMLLIALAVRLMTLIIMMFWGLMMVGMDKDFEP</sequence>
<evidence type="ECO:0000313" key="3">
    <source>
        <dbReference type="Proteomes" id="UP000030661"/>
    </source>
</evidence>
<protein>
    <submittedName>
        <fullName evidence="2">Uncharacterized protein</fullName>
    </submittedName>
</protein>
<dbReference type="Proteomes" id="UP000030661">
    <property type="component" value="Unassembled WGS sequence"/>
</dbReference>
<organism evidence="2">
    <name type="scientific">Vecturithrix granuli</name>
    <dbReference type="NCBI Taxonomy" id="1499967"/>
    <lineage>
        <taxon>Bacteria</taxon>
        <taxon>Candidatus Moduliflexota</taxon>
        <taxon>Candidatus Vecturitrichia</taxon>
        <taxon>Candidatus Vecturitrichales</taxon>
        <taxon>Candidatus Vecturitrichaceae</taxon>
        <taxon>Candidatus Vecturithrix</taxon>
    </lineage>
</organism>
<keyword evidence="1" id="KW-0472">Membrane</keyword>
<dbReference type="AlphaFoldDB" id="A0A081BYP6"/>
<name>A0A081BYP6_VECG1</name>
<evidence type="ECO:0000313" key="2">
    <source>
        <dbReference type="EMBL" id="GAK57451.1"/>
    </source>
</evidence>